<organism evidence="3 4">
    <name type="scientific">Corynebacterium kutscheri</name>
    <dbReference type="NCBI Taxonomy" id="35755"/>
    <lineage>
        <taxon>Bacteria</taxon>
        <taxon>Bacillati</taxon>
        <taxon>Actinomycetota</taxon>
        <taxon>Actinomycetes</taxon>
        <taxon>Mycobacteriales</taxon>
        <taxon>Corynebacteriaceae</taxon>
        <taxon>Corynebacterium</taxon>
    </lineage>
</organism>
<dbReference type="RefSeq" id="WP_046441489.1">
    <property type="nucleotide sequence ID" value="NZ_CP011312.1"/>
</dbReference>
<dbReference type="Gene3D" id="1.10.1660.10">
    <property type="match status" value="1"/>
</dbReference>
<name>A0AB38VVL2_9CORY</name>
<dbReference type="EMBL" id="LR134377">
    <property type="protein sequence ID" value="VEH06045.1"/>
    <property type="molecule type" value="Genomic_DNA"/>
</dbReference>
<evidence type="ECO:0000313" key="3">
    <source>
        <dbReference type="EMBL" id="VEH06045.1"/>
    </source>
</evidence>
<dbReference type="AlphaFoldDB" id="A0AB38VVL2"/>
<evidence type="ECO:0000256" key="1">
    <source>
        <dbReference type="ARBA" id="ARBA00023125"/>
    </source>
</evidence>
<dbReference type="CDD" id="cd01109">
    <property type="entry name" value="HTH_YyaN"/>
    <property type="match status" value="1"/>
</dbReference>
<dbReference type="PROSITE" id="PS50937">
    <property type="entry name" value="HTH_MERR_2"/>
    <property type="match status" value="1"/>
</dbReference>
<accession>A0AB38VVL2</accession>
<gene>
    <name evidence="3" type="primary">adhR_2</name>
    <name evidence="3" type="ORF">NCTC949_00921</name>
</gene>
<reference evidence="3 4" key="1">
    <citation type="submission" date="2018-12" db="EMBL/GenBank/DDBJ databases">
        <authorList>
            <consortium name="Pathogen Informatics"/>
        </authorList>
    </citation>
    <scope>NUCLEOTIDE SEQUENCE [LARGE SCALE GENOMIC DNA]</scope>
    <source>
        <strain evidence="3 4">NCTC949</strain>
    </source>
</reference>
<keyword evidence="1" id="KW-0238">DNA-binding</keyword>
<protein>
    <submittedName>
        <fullName evidence="3">MerR family transcriptional regulator</fullName>
    </submittedName>
</protein>
<dbReference type="InterPro" id="IPR047057">
    <property type="entry name" value="MerR_fam"/>
</dbReference>
<evidence type="ECO:0000313" key="4">
    <source>
        <dbReference type="Proteomes" id="UP000271380"/>
    </source>
</evidence>
<dbReference type="InterPro" id="IPR009061">
    <property type="entry name" value="DNA-bd_dom_put_sf"/>
</dbReference>
<dbReference type="SUPFAM" id="SSF46955">
    <property type="entry name" value="Putative DNA-binding domain"/>
    <property type="match status" value="1"/>
</dbReference>
<sequence>MRNNETNLTITQMAETIGLSTHTLRYWEQEGLIEGVQRNSGNQRRYRTDDIEWVRFLLRLKETGMHISQMRRYAKLRKAGTSTLIERRDMLIAHRQAILSQIAKLNSHKHALDSKISIYDQMITNQQGDTYDPH</sequence>
<dbReference type="SMART" id="SM00422">
    <property type="entry name" value="HTH_MERR"/>
    <property type="match status" value="1"/>
</dbReference>
<feature type="domain" description="HTH merR-type" evidence="2">
    <location>
        <begin position="7"/>
        <end position="76"/>
    </location>
</feature>
<proteinExistence type="predicted"/>
<dbReference type="InterPro" id="IPR000551">
    <property type="entry name" value="MerR-type_HTH_dom"/>
</dbReference>
<dbReference type="Pfam" id="PF13411">
    <property type="entry name" value="MerR_1"/>
    <property type="match status" value="1"/>
</dbReference>
<dbReference type="PANTHER" id="PTHR30204:SF98">
    <property type="entry name" value="HTH-TYPE TRANSCRIPTIONAL REGULATOR ADHR"/>
    <property type="match status" value="1"/>
</dbReference>
<evidence type="ECO:0000259" key="2">
    <source>
        <dbReference type="PROSITE" id="PS50937"/>
    </source>
</evidence>
<dbReference type="PRINTS" id="PR00040">
    <property type="entry name" value="HTHMERR"/>
</dbReference>
<dbReference type="PANTHER" id="PTHR30204">
    <property type="entry name" value="REDOX-CYCLING DRUG-SENSING TRANSCRIPTIONAL ACTIVATOR SOXR"/>
    <property type="match status" value="1"/>
</dbReference>
<dbReference type="Proteomes" id="UP000271380">
    <property type="component" value="Chromosome"/>
</dbReference>
<dbReference type="GO" id="GO:0003700">
    <property type="term" value="F:DNA-binding transcription factor activity"/>
    <property type="evidence" value="ECO:0007669"/>
    <property type="project" value="InterPro"/>
</dbReference>
<dbReference type="GO" id="GO:0003677">
    <property type="term" value="F:DNA binding"/>
    <property type="evidence" value="ECO:0007669"/>
    <property type="project" value="UniProtKB-KW"/>
</dbReference>